<dbReference type="EMBL" id="VUJU01003679">
    <property type="protein sequence ID" value="KAF0757097.1"/>
    <property type="molecule type" value="Genomic_DNA"/>
</dbReference>
<dbReference type="PANTHER" id="PTHR10907:SF66">
    <property type="entry name" value="MIP34848P1-RELATED"/>
    <property type="match status" value="1"/>
</dbReference>
<keyword evidence="10 15" id="KW-0479">Metal-binding</keyword>
<evidence type="ECO:0000256" key="9">
    <source>
        <dbReference type="ARBA" id="ARBA00022490"/>
    </source>
</evidence>
<evidence type="ECO:0000313" key="18">
    <source>
        <dbReference type="Proteomes" id="UP000478052"/>
    </source>
</evidence>
<dbReference type="GO" id="GO:0004341">
    <property type="term" value="F:gluconolactonase activity"/>
    <property type="evidence" value="ECO:0007669"/>
    <property type="project" value="UniProtKB-EC"/>
</dbReference>
<evidence type="ECO:0000256" key="15">
    <source>
        <dbReference type="PIRSR" id="PIRSR605511-2"/>
    </source>
</evidence>
<gene>
    <name evidence="17" type="ORF">FWK35_00032819</name>
</gene>
<evidence type="ECO:0000256" key="10">
    <source>
        <dbReference type="ARBA" id="ARBA00022723"/>
    </source>
</evidence>
<dbReference type="EC" id="3.1.1.17" evidence="7"/>
<feature type="binding site" evidence="15">
    <location>
        <position position="33"/>
    </location>
    <ligand>
        <name>a divalent metal cation</name>
        <dbReference type="ChEBI" id="CHEBI:60240"/>
    </ligand>
</feature>
<dbReference type="PRINTS" id="PR01790">
    <property type="entry name" value="SMP30FAMILY"/>
</dbReference>
<evidence type="ECO:0000256" key="4">
    <source>
        <dbReference type="ARBA" id="ARBA00001946"/>
    </source>
</evidence>
<dbReference type="FunFam" id="2.120.10.30:FF:000027">
    <property type="entry name" value="Regucalcin homologue"/>
    <property type="match status" value="1"/>
</dbReference>
<comment type="cofactor">
    <cofactor evidence="15">
        <name>Zn(2+)</name>
        <dbReference type="ChEBI" id="CHEBI:29105"/>
    </cofactor>
    <text evidence="15">Binds 1 divalent metal cation per subunit.</text>
</comment>
<evidence type="ECO:0000256" key="14">
    <source>
        <dbReference type="PIRSR" id="PIRSR605511-1"/>
    </source>
</evidence>
<comment type="catalytic activity">
    <reaction evidence="1">
        <text>D-glucono-1,5-lactone + H2O = D-gluconate + H(+)</text>
        <dbReference type="Rhea" id="RHEA:10440"/>
        <dbReference type="ChEBI" id="CHEBI:15377"/>
        <dbReference type="ChEBI" id="CHEBI:15378"/>
        <dbReference type="ChEBI" id="CHEBI:16217"/>
        <dbReference type="ChEBI" id="CHEBI:18391"/>
        <dbReference type="EC" id="3.1.1.17"/>
    </reaction>
</comment>
<comment type="caution">
    <text evidence="17">The sequence shown here is derived from an EMBL/GenBank/DDBJ whole genome shotgun (WGS) entry which is preliminary data.</text>
</comment>
<sequence length="329" mass="36362">KEMESCCPNKCSSAPSKINCNIQRVSPPLELGEAPHWHQCTQSLYFVDLHKKKINKYHPETSCYTTATIDCCDPLTFIIPVDNQSNTFLVGLGPAIGIVRWDGCSNTAEYRYLKTVDKTPGNRLNDAKADASGRLWVGSMGPEIDDNSGQYYKCRGSLYSVDFDGTVTKRLPNISISNGMAWSPDNKFFYYIDTYKYAVEAYNFDLASGNISNGKVIFDFRCQNITGDPDGMTIDTDGNLWVACFNSNHIIKINPNTSSVLTTIEFPAYQITSAAFGGPNLDQLYVTTASYRTTDAQKSKLPYSGTLFRVLGTCSTGFNGVPVKINLCT</sequence>
<reference evidence="17 18" key="1">
    <citation type="submission" date="2019-08" db="EMBL/GenBank/DDBJ databases">
        <title>Whole genome of Aphis craccivora.</title>
        <authorList>
            <person name="Voronova N.V."/>
            <person name="Shulinski R.S."/>
            <person name="Bandarenka Y.V."/>
            <person name="Zhorov D.G."/>
            <person name="Warner D."/>
        </authorList>
    </citation>
    <scope>NUCLEOTIDE SEQUENCE [LARGE SCALE GENOMIC DNA]</scope>
    <source>
        <strain evidence="17">180601</strain>
        <tissue evidence="17">Whole Body</tissue>
    </source>
</reference>
<keyword evidence="11" id="KW-0378">Hydrolase</keyword>
<evidence type="ECO:0000256" key="7">
    <source>
        <dbReference type="ARBA" id="ARBA00013227"/>
    </source>
</evidence>
<feature type="active site" description="Proton donor/acceptor" evidence="14">
    <location>
        <position position="230"/>
    </location>
</feature>
<dbReference type="GO" id="GO:0019853">
    <property type="term" value="P:L-ascorbic acid biosynthetic process"/>
    <property type="evidence" value="ECO:0007669"/>
    <property type="project" value="TreeGrafter"/>
</dbReference>
<feature type="binding site" evidence="15">
    <location>
        <position position="123"/>
    </location>
    <ligand>
        <name>substrate</name>
    </ligand>
</feature>
<comment type="cofactor">
    <cofactor evidence="4">
        <name>Mg(2+)</name>
        <dbReference type="ChEBI" id="CHEBI:18420"/>
    </cofactor>
</comment>
<dbReference type="GO" id="GO:0005509">
    <property type="term" value="F:calcium ion binding"/>
    <property type="evidence" value="ECO:0007669"/>
    <property type="project" value="TreeGrafter"/>
</dbReference>
<dbReference type="GO" id="GO:0005737">
    <property type="term" value="C:cytoplasm"/>
    <property type="evidence" value="ECO:0007669"/>
    <property type="project" value="UniProtKB-SubCell"/>
</dbReference>
<feature type="binding site" evidence="15">
    <location>
        <position position="143"/>
    </location>
    <ligand>
        <name>substrate</name>
    </ligand>
</feature>
<dbReference type="InterPro" id="IPR005511">
    <property type="entry name" value="SMP-30"/>
</dbReference>
<evidence type="ECO:0000256" key="1">
    <source>
        <dbReference type="ARBA" id="ARBA00001589"/>
    </source>
</evidence>
<comment type="similarity">
    <text evidence="6">Belongs to the SMP-30/CGR1 family.</text>
</comment>
<comment type="cofactor">
    <cofactor evidence="2">
        <name>Ca(2+)</name>
        <dbReference type="ChEBI" id="CHEBI:29108"/>
    </cofactor>
</comment>
<feature type="domain" description="SMP-30/Gluconolactonase/LRE-like region" evidence="16">
    <location>
        <begin position="31"/>
        <end position="289"/>
    </location>
</feature>
<feature type="binding site" evidence="15">
    <location>
        <position position="178"/>
    </location>
    <ligand>
        <name>a divalent metal cation</name>
        <dbReference type="ChEBI" id="CHEBI:60240"/>
    </ligand>
</feature>
<keyword evidence="15" id="KW-0862">Zinc</keyword>
<proteinExistence type="inferred from homology"/>
<evidence type="ECO:0000256" key="11">
    <source>
        <dbReference type="ARBA" id="ARBA00022801"/>
    </source>
</evidence>
<dbReference type="Pfam" id="PF08450">
    <property type="entry name" value="SGL"/>
    <property type="match status" value="1"/>
</dbReference>
<evidence type="ECO:0000256" key="13">
    <source>
        <dbReference type="ARBA" id="ARBA00032464"/>
    </source>
</evidence>
<feature type="binding site" evidence="15">
    <location>
        <position position="125"/>
    </location>
    <ligand>
        <name>substrate</name>
    </ligand>
</feature>
<evidence type="ECO:0000256" key="8">
    <source>
        <dbReference type="ARBA" id="ARBA00016808"/>
    </source>
</evidence>
<evidence type="ECO:0000256" key="2">
    <source>
        <dbReference type="ARBA" id="ARBA00001913"/>
    </source>
</evidence>
<evidence type="ECO:0000256" key="6">
    <source>
        <dbReference type="ARBA" id="ARBA00008853"/>
    </source>
</evidence>
<dbReference type="InterPro" id="IPR011042">
    <property type="entry name" value="6-blade_b-propeller_TolB-like"/>
</dbReference>
<evidence type="ECO:0000313" key="17">
    <source>
        <dbReference type="EMBL" id="KAF0757097.1"/>
    </source>
</evidence>
<dbReference type="Proteomes" id="UP000478052">
    <property type="component" value="Unassembled WGS sequence"/>
</dbReference>
<organism evidence="17 18">
    <name type="scientific">Aphis craccivora</name>
    <name type="common">Cowpea aphid</name>
    <dbReference type="NCBI Taxonomy" id="307492"/>
    <lineage>
        <taxon>Eukaryota</taxon>
        <taxon>Metazoa</taxon>
        <taxon>Ecdysozoa</taxon>
        <taxon>Arthropoda</taxon>
        <taxon>Hexapoda</taxon>
        <taxon>Insecta</taxon>
        <taxon>Pterygota</taxon>
        <taxon>Neoptera</taxon>
        <taxon>Paraneoptera</taxon>
        <taxon>Hemiptera</taxon>
        <taxon>Sternorrhyncha</taxon>
        <taxon>Aphidomorpha</taxon>
        <taxon>Aphidoidea</taxon>
        <taxon>Aphididae</taxon>
        <taxon>Aphidini</taxon>
        <taxon>Aphis</taxon>
        <taxon>Aphis</taxon>
    </lineage>
</organism>
<dbReference type="InterPro" id="IPR013658">
    <property type="entry name" value="SGL"/>
</dbReference>
<name>A0A6G0YJG4_APHCR</name>
<feature type="binding site" evidence="15">
    <location>
        <position position="230"/>
    </location>
    <ligand>
        <name>a divalent metal cation</name>
        <dbReference type="ChEBI" id="CHEBI:60240"/>
    </ligand>
</feature>
<dbReference type="SUPFAM" id="SSF63829">
    <property type="entry name" value="Calcium-dependent phosphotriesterase"/>
    <property type="match status" value="1"/>
</dbReference>
<keyword evidence="9" id="KW-0963">Cytoplasm</keyword>
<dbReference type="Gene3D" id="2.120.10.30">
    <property type="entry name" value="TolB, C-terminal domain"/>
    <property type="match status" value="1"/>
</dbReference>
<accession>A0A6G0YJG4</accession>
<evidence type="ECO:0000256" key="3">
    <source>
        <dbReference type="ARBA" id="ARBA00001936"/>
    </source>
</evidence>
<evidence type="ECO:0000259" key="16">
    <source>
        <dbReference type="Pfam" id="PF08450"/>
    </source>
</evidence>
<keyword evidence="12" id="KW-0106">Calcium</keyword>
<dbReference type="OrthoDB" id="423498at2759"/>
<evidence type="ECO:0000256" key="5">
    <source>
        <dbReference type="ARBA" id="ARBA00004496"/>
    </source>
</evidence>
<protein>
    <recommendedName>
        <fullName evidence="8">Regucalcin</fullName>
        <ecNumber evidence="7">3.1.1.17</ecNumber>
    </recommendedName>
    <alternativeName>
        <fullName evidence="13">Gluconolactonase</fullName>
    </alternativeName>
</protein>
<keyword evidence="18" id="KW-1185">Reference proteome</keyword>
<dbReference type="PANTHER" id="PTHR10907">
    <property type="entry name" value="REGUCALCIN"/>
    <property type="match status" value="1"/>
</dbReference>
<feature type="non-terminal residue" evidence="17">
    <location>
        <position position="1"/>
    </location>
</feature>
<evidence type="ECO:0000256" key="12">
    <source>
        <dbReference type="ARBA" id="ARBA00022837"/>
    </source>
</evidence>
<dbReference type="AlphaFoldDB" id="A0A6G0YJG4"/>
<comment type="cofactor">
    <cofactor evidence="3">
        <name>Mn(2+)</name>
        <dbReference type="ChEBI" id="CHEBI:29035"/>
    </cofactor>
</comment>
<comment type="subcellular location">
    <subcellularLocation>
        <location evidence="5">Cytoplasm</location>
    </subcellularLocation>
</comment>